<feature type="chain" id="PRO_5040811598" evidence="1">
    <location>
        <begin position="24"/>
        <end position="213"/>
    </location>
</feature>
<protein>
    <submittedName>
        <fullName evidence="2">TerB family tellurite resistance protein</fullName>
    </submittedName>
</protein>
<accession>A0A9X2B9U9</accession>
<dbReference type="Proteomes" id="UP001139450">
    <property type="component" value="Unassembled WGS sequence"/>
</dbReference>
<sequence>MKKMIKPLLGSMMILLVSVTVQAQSIADNIQMLVLDYQKLAGLKKVLSNMYSGYQLVSKGYNSVKDVSQGNFSLQQGFIDGLMLVSPTVRKYPKVARIISDQATIASEYKSALSSFRSDGHFTASELNYVATVFSNLSDQSVQNLQALTMVITDGSVRMSDDQRLRLIDGIYADTQHQLSFLRSFNNQARTLALRRADSEVQRQQLKQLYDLN</sequence>
<dbReference type="RefSeq" id="WP_245127950.1">
    <property type="nucleotide sequence ID" value="NZ_JALJEJ010000001.1"/>
</dbReference>
<name>A0A9X2B9U9_9SPHI</name>
<keyword evidence="1" id="KW-0732">Signal</keyword>
<evidence type="ECO:0000313" key="2">
    <source>
        <dbReference type="EMBL" id="MCJ8208112.1"/>
    </source>
</evidence>
<comment type="caution">
    <text evidence="2">The sequence shown here is derived from an EMBL/GenBank/DDBJ whole genome shotgun (WGS) entry which is preliminary data.</text>
</comment>
<keyword evidence="3" id="KW-1185">Reference proteome</keyword>
<dbReference type="EMBL" id="JALJEJ010000001">
    <property type="protein sequence ID" value="MCJ8208112.1"/>
    <property type="molecule type" value="Genomic_DNA"/>
</dbReference>
<feature type="signal peptide" evidence="1">
    <location>
        <begin position="1"/>
        <end position="23"/>
    </location>
</feature>
<reference evidence="2" key="1">
    <citation type="submission" date="2022-04" db="EMBL/GenBank/DDBJ databases">
        <title>Mucilaginibacter sp. RS28 isolated from freshwater.</title>
        <authorList>
            <person name="Ko S.-R."/>
        </authorList>
    </citation>
    <scope>NUCLEOTIDE SEQUENCE</scope>
    <source>
        <strain evidence="2">RS28</strain>
    </source>
</reference>
<gene>
    <name evidence="2" type="ORF">MUY27_00235</name>
</gene>
<proteinExistence type="predicted"/>
<organism evidence="2 3">
    <name type="scientific">Mucilaginibacter straminoryzae</name>
    <dbReference type="NCBI Taxonomy" id="2932774"/>
    <lineage>
        <taxon>Bacteria</taxon>
        <taxon>Pseudomonadati</taxon>
        <taxon>Bacteroidota</taxon>
        <taxon>Sphingobacteriia</taxon>
        <taxon>Sphingobacteriales</taxon>
        <taxon>Sphingobacteriaceae</taxon>
        <taxon>Mucilaginibacter</taxon>
    </lineage>
</organism>
<evidence type="ECO:0000256" key="1">
    <source>
        <dbReference type="SAM" id="SignalP"/>
    </source>
</evidence>
<dbReference type="AlphaFoldDB" id="A0A9X2B9U9"/>
<evidence type="ECO:0000313" key="3">
    <source>
        <dbReference type="Proteomes" id="UP001139450"/>
    </source>
</evidence>